<accession>A0A6P8HZZ7</accession>
<dbReference type="GeneID" id="116296877"/>
<reference evidence="5" key="1">
    <citation type="submission" date="2025-08" db="UniProtKB">
        <authorList>
            <consortium name="RefSeq"/>
        </authorList>
    </citation>
    <scope>IDENTIFICATION</scope>
    <source>
        <tissue evidence="5">Tentacle</tissue>
    </source>
</reference>
<feature type="domain" description="RanBD1" evidence="2">
    <location>
        <begin position="16"/>
        <end position="154"/>
    </location>
</feature>
<protein>
    <submittedName>
        <fullName evidence="5">Ran-specific GTPase-activating protein-like</fullName>
    </submittedName>
</protein>
<feature type="domain" description="WH1" evidence="3">
    <location>
        <begin position="30"/>
        <end position="152"/>
    </location>
</feature>
<dbReference type="OrthoDB" id="2357150at2759"/>
<evidence type="ECO:0000259" key="3">
    <source>
        <dbReference type="PROSITE" id="PS50229"/>
    </source>
</evidence>
<evidence type="ECO:0000259" key="2">
    <source>
        <dbReference type="PROSITE" id="PS50196"/>
    </source>
</evidence>
<feature type="compositionally biased region" description="Basic and acidic residues" evidence="1">
    <location>
        <begin position="199"/>
        <end position="209"/>
    </location>
</feature>
<dbReference type="PROSITE" id="PS50229">
    <property type="entry name" value="WH1"/>
    <property type="match status" value="1"/>
</dbReference>
<dbReference type="GO" id="GO:0005643">
    <property type="term" value="C:nuclear pore"/>
    <property type="evidence" value="ECO:0007669"/>
    <property type="project" value="TreeGrafter"/>
</dbReference>
<evidence type="ECO:0000313" key="5">
    <source>
        <dbReference type="RefSeq" id="XP_031560846.1"/>
    </source>
</evidence>
<sequence length="218" mass="25172">MSDETTHEPPANPEIHFEPIVSLPKVEIKSLEENEEEIFQMRAKLYRYDKNGEESEWKERGVGVIRILKHTDKNTYRILMRRDKTLKICANHLITADMELKPNCGSDKAWVWSVAAEFADEECKSETLAIKFGNAENAKKFKDKFEECQKALDNKDSKSEEPESDKLAKELEGLNVKESKDTETVEEKKDTNEPSTSSKTEKDDKKDEKNDEEDVPEK</sequence>
<feature type="region of interest" description="Disordered" evidence="1">
    <location>
        <begin position="151"/>
        <end position="218"/>
    </location>
</feature>
<dbReference type="PANTHER" id="PTHR23138:SF94">
    <property type="entry name" value="RAN BINDING PROTEIN 1"/>
    <property type="match status" value="1"/>
</dbReference>
<dbReference type="FunCoup" id="A0A6P8HZZ7">
    <property type="interactions" value="2397"/>
</dbReference>
<dbReference type="GO" id="GO:0005737">
    <property type="term" value="C:cytoplasm"/>
    <property type="evidence" value="ECO:0007669"/>
    <property type="project" value="TreeGrafter"/>
</dbReference>
<dbReference type="InterPro" id="IPR045256">
    <property type="entry name" value="RanBP1_RanBD"/>
</dbReference>
<dbReference type="PANTHER" id="PTHR23138">
    <property type="entry name" value="RAN BINDING PROTEIN"/>
    <property type="match status" value="1"/>
</dbReference>
<proteinExistence type="predicted"/>
<dbReference type="InParanoid" id="A0A6P8HZZ7"/>
<keyword evidence="4" id="KW-1185">Reference proteome</keyword>
<dbReference type="AlphaFoldDB" id="A0A6P8HZZ7"/>
<dbReference type="KEGG" id="aten:116296877"/>
<dbReference type="SUPFAM" id="SSF50729">
    <property type="entry name" value="PH domain-like"/>
    <property type="match status" value="1"/>
</dbReference>
<dbReference type="InterPro" id="IPR000697">
    <property type="entry name" value="WH1/EVH1_dom"/>
</dbReference>
<dbReference type="GO" id="GO:0005096">
    <property type="term" value="F:GTPase activator activity"/>
    <property type="evidence" value="ECO:0007669"/>
    <property type="project" value="TreeGrafter"/>
</dbReference>
<gene>
    <name evidence="5" type="primary">LOC116296877</name>
</gene>
<dbReference type="InterPro" id="IPR000156">
    <property type="entry name" value="Ran_bind_dom"/>
</dbReference>
<evidence type="ECO:0000256" key="1">
    <source>
        <dbReference type="SAM" id="MobiDB-lite"/>
    </source>
</evidence>
<dbReference type="PROSITE" id="PS50196">
    <property type="entry name" value="RANBD1"/>
    <property type="match status" value="1"/>
</dbReference>
<dbReference type="Proteomes" id="UP000515163">
    <property type="component" value="Unplaced"/>
</dbReference>
<dbReference type="RefSeq" id="XP_031560846.1">
    <property type="nucleotide sequence ID" value="XM_031704986.1"/>
</dbReference>
<dbReference type="SMART" id="SM00160">
    <property type="entry name" value="RanBD"/>
    <property type="match status" value="1"/>
</dbReference>
<evidence type="ECO:0000313" key="4">
    <source>
        <dbReference type="Proteomes" id="UP000515163"/>
    </source>
</evidence>
<feature type="compositionally biased region" description="Basic and acidic residues" evidence="1">
    <location>
        <begin position="151"/>
        <end position="192"/>
    </location>
</feature>
<dbReference type="Pfam" id="PF00638">
    <property type="entry name" value="Ran_BP1"/>
    <property type="match status" value="1"/>
</dbReference>
<organism evidence="4 5">
    <name type="scientific">Actinia tenebrosa</name>
    <name type="common">Australian red waratah sea anemone</name>
    <dbReference type="NCBI Taxonomy" id="6105"/>
    <lineage>
        <taxon>Eukaryota</taxon>
        <taxon>Metazoa</taxon>
        <taxon>Cnidaria</taxon>
        <taxon>Anthozoa</taxon>
        <taxon>Hexacorallia</taxon>
        <taxon>Actiniaria</taxon>
        <taxon>Actiniidae</taxon>
        <taxon>Actinia</taxon>
    </lineage>
</organism>
<dbReference type="InterPro" id="IPR011993">
    <property type="entry name" value="PH-like_dom_sf"/>
</dbReference>
<dbReference type="Gene3D" id="2.30.29.30">
    <property type="entry name" value="Pleckstrin-homology domain (PH domain)/Phosphotyrosine-binding domain (PTB)"/>
    <property type="match status" value="1"/>
</dbReference>
<dbReference type="InterPro" id="IPR045255">
    <property type="entry name" value="RanBP1-like"/>
</dbReference>
<dbReference type="GO" id="GO:0006913">
    <property type="term" value="P:nucleocytoplasmic transport"/>
    <property type="evidence" value="ECO:0007669"/>
    <property type="project" value="InterPro"/>
</dbReference>
<dbReference type="FunFam" id="2.30.29.30:FF:000136">
    <property type="entry name" value="Ran-specific GTPase-activating protein-like"/>
    <property type="match status" value="1"/>
</dbReference>
<dbReference type="CDD" id="cd13179">
    <property type="entry name" value="RanBD_RanBP1"/>
    <property type="match status" value="1"/>
</dbReference>
<name>A0A6P8HZZ7_ACTTE</name>